<proteinExistence type="predicted"/>
<feature type="non-terminal residue" evidence="1">
    <location>
        <position position="1"/>
    </location>
</feature>
<keyword evidence="2" id="KW-1185">Reference proteome</keyword>
<comment type="caution">
    <text evidence="1">The sequence shown here is derived from an EMBL/GenBank/DDBJ whole genome shotgun (WGS) entry which is preliminary data.</text>
</comment>
<reference evidence="1" key="1">
    <citation type="submission" date="2021-02" db="EMBL/GenBank/DDBJ databases">
        <authorList>
            <person name="Dougan E. K."/>
            <person name="Rhodes N."/>
            <person name="Thang M."/>
            <person name="Chan C."/>
        </authorList>
    </citation>
    <scope>NUCLEOTIDE SEQUENCE</scope>
</reference>
<dbReference type="OrthoDB" id="10250354at2759"/>
<gene>
    <name evidence="1" type="ORF">PGLA1383_LOCUS9172</name>
</gene>
<sequence>VYCLVLLDANDATLVKASIELRESKNRYMGEVAEIRAGGGEVSEDEDNFVVFAVRLLRQSRGLQPSVASCHAPKFGQVEKILEGAGAFLMDFDTGRVAPLSLASYRGLYPQIAYEDSLAWVDGVLDPTSSLPDCSEGLQQRFVRRLRSEASLWELAAKLMFALFLVEMLAKAATTQSLRWWIGCGSMVFVAALQSPPFQRQLALYLPNFLFAPSLLEGL</sequence>
<dbReference type="Proteomes" id="UP000654075">
    <property type="component" value="Unassembled WGS sequence"/>
</dbReference>
<evidence type="ECO:0000313" key="2">
    <source>
        <dbReference type="Proteomes" id="UP000654075"/>
    </source>
</evidence>
<dbReference type="AlphaFoldDB" id="A0A813DYD2"/>
<accession>A0A813DYD2</accession>
<protein>
    <submittedName>
        <fullName evidence="1">Uncharacterized protein</fullName>
    </submittedName>
</protein>
<organism evidence="1 2">
    <name type="scientific">Polarella glacialis</name>
    <name type="common">Dinoflagellate</name>
    <dbReference type="NCBI Taxonomy" id="89957"/>
    <lineage>
        <taxon>Eukaryota</taxon>
        <taxon>Sar</taxon>
        <taxon>Alveolata</taxon>
        <taxon>Dinophyceae</taxon>
        <taxon>Suessiales</taxon>
        <taxon>Suessiaceae</taxon>
        <taxon>Polarella</taxon>
    </lineage>
</organism>
<evidence type="ECO:0000313" key="1">
    <source>
        <dbReference type="EMBL" id="CAE8590451.1"/>
    </source>
</evidence>
<name>A0A813DYD2_POLGL</name>
<dbReference type="EMBL" id="CAJNNV010004270">
    <property type="protein sequence ID" value="CAE8590451.1"/>
    <property type="molecule type" value="Genomic_DNA"/>
</dbReference>